<feature type="region of interest" description="Disordered" evidence="1">
    <location>
        <begin position="134"/>
        <end position="158"/>
    </location>
</feature>
<keyword evidence="4" id="KW-1185">Reference proteome</keyword>
<feature type="transmembrane region" description="Helical" evidence="2">
    <location>
        <begin position="82"/>
        <end position="102"/>
    </location>
</feature>
<proteinExistence type="predicted"/>
<evidence type="ECO:0000256" key="1">
    <source>
        <dbReference type="SAM" id="MobiDB-lite"/>
    </source>
</evidence>
<organism evidence="3 4">
    <name type="scientific">Actinocrispum wychmicini</name>
    <dbReference type="NCBI Taxonomy" id="1213861"/>
    <lineage>
        <taxon>Bacteria</taxon>
        <taxon>Bacillati</taxon>
        <taxon>Actinomycetota</taxon>
        <taxon>Actinomycetes</taxon>
        <taxon>Pseudonocardiales</taxon>
        <taxon>Pseudonocardiaceae</taxon>
        <taxon>Actinocrispum</taxon>
    </lineage>
</organism>
<evidence type="ECO:0000313" key="4">
    <source>
        <dbReference type="Proteomes" id="UP000295680"/>
    </source>
</evidence>
<protein>
    <submittedName>
        <fullName evidence="3">Uncharacterized protein DUF2637</fullName>
    </submittedName>
</protein>
<reference evidence="3 4" key="1">
    <citation type="submission" date="2019-03" db="EMBL/GenBank/DDBJ databases">
        <title>Genomic Encyclopedia of Type Strains, Phase IV (KMG-IV): sequencing the most valuable type-strain genomes for metagenomic binning, comparative biology and taxonomic classification.</title>
        <authorList>
            <person name="Goeker M."/>
        </authorList>
    </citation>
    <scope>NUCLEOTIDE SEQUENCE [LARGE SCALE GENOMIC DNA]</scope>
    <source>
        <strain evidence="3 4">DSM 45934</strain>
    </source>
</reference>
<evidence type="ECO:0000256" key="2">
    <source>
        <dbReference type="SAM" id="Phobius"/>
    </source>
</evidence>
<feature type="transmembrane region" description="Helical" evidence="2">
    <location>
        <begin position="108"/>
        <end position="129"/>
    </location>
</feature>
<dbReference type="Proteomes" id="UP000295680">
    <property type="component" value="Unassembled WGS sequence"/>
</dbReference>
<keyword evidence="2" id="KW-0812">Transmembrane</keyword>
<keyword evidence="2" id="KW-0472">Membrane</keyword>
<comment type="caution">
    <text evidence="3">The sequence shown here is derived from an EMBL/GenBank/DDBJ whole genome shotgun (WGS) entry which is preliminary data.</text>
</comment>
<accession>A0A4R2IQX7</accession>
<dbReference type="InterPro" id="IPR021235">
    <property type="entry name" value="DUF2637"/>
</dbReference>
<sequence>MTEVTERRGKAPLDIWVRRGCALIVAGVAAYASYEHQREYALIGGSDPTSASLWPLSVDGLLLLATVGVLKAGQRTSRRGRVAVWLSFWLGIAMSLAANIAAAPTLAWQPVLVAGWPPVALLLAVELLAHGPRSRQHTETDQAAPVVEQGGETNTESGEIGQVIALAKVSPTTEPTAQEIMWAHFEREQAHGRTPTGAELDRVAGTNNYGRTVLRQWRSEGRIPPAAQDRQVRGGTA</sequence>
<name>A0A4R2IQX7_9PSEU</name>
<evidence type="ECO:0000313" key="3">
    <source>
        <dbReference type="EMBL" id="TCO46449.1"/>
    </source>
</evidence>
<dbReference type="AlphaFoldDB" id="A0A4R2IQX7"/>
<gene>
    <name evidence="3" type="ORF">EV192_11925</name>
</gene>
<keyword evidence="2" id="KW-1133">Transmembrane helix</keyword>
<dbReference type="EMBL" id="SLWS01000019">
    <property type="protein sequence ID" value="TCO46449.1"/>
    <property type="molecule type" value="Genomic_DNA"/>
</dbReference>
<dbReference type="Pfam" id="PF10935">
    <property type="entry name" value="DUF2637"/>
    <property type="match status" value="1"/>
</dbReference>